<evidence type="ECO:0000256" key="3">
    <source>
        <dbReference type="ARBA" id="ARBA00022448"/>
    </source>
</evidence>
<feature type="transmembrane region" description="Helical" evidence="8">
    <location>
        <begin position="412"/>
        <end position="432"/>
    </location>
</feature>
<evidence type="ECO:0000313" key="9">
    <source>
        <dbReference type="EMBL" id="ESL05436.1"/>
    </source>
</evidence>
<dbReference type="AlphaFoldDB" id="A0A061IU88"/>
<dbReference type="NCBIfam" id="TIGR00788">
    <property type="entry name" value="fbt"/>
    <property type="match status" value="1"/>
</dbReference>
<name>A0A061IU88_TRYRA</name>
<evidence type="ECO:0000256" key="4">
    <source>
        <dbReference type="ARBA" id="ARBA00022692"/>
    </source>
</evidence>
<evidence type="ECO:0000256" key="5">
    <source>
        <dbReference type="ARBA" id="ARBA00022989"/>
    </source>
</evidence>
<feature type="transmembrane region" description="Helical" evidence="8">
    <location>
        <begin position="519"/>
        <end position="536"/>
    </location>
</feature>
<keyword evidence="4 8" id="KW-0812">Transmembrane</keyword>
<dbReference type="GO" id="GO:0016020">
    <property type="term" value="C:membrane"/>
    <property type="evidence" value="ECO:0007669"/>
    <property type="project" value="UniProtKB-SubCell"/>
</dbReference>
<dbReference type="Proteomes" id="UP000031737">
    <property type="component" value="Unassembled WGS sequence"/>
</dbReference>
<gene>
    <name evidence="9" type="ORF">TRSC58_06916</name>
</gene>
<keyword evidence="3" id="KW-0813">Transport</keyword>
<dbReference type="SUPFAM" id="SSF103473">
    <property type="entry name" value="MFS general substrate transporter"/>
    <property type="match status" value="2"/>
</dbReference>
<comment type="subcellular location">
    <subcellularLocation>
        <location evidence="1">Membrane</location>
        <topology evidence="1">Multi-pass membrane protein</topology>
    </subcellularLocation>
</comment>
<comment type="similarity">
    <text evidence="2">Belongs to the major facilitator superfamily. Folate-biopterin transporter (TC 2.A.71) family.</text>
</comment>
<accession>A0A061IU88</accession>
<proteinExistence type="inferred from homology"/>
<feature type="transmembrane region" description="Helical" evidence="8">
    <location>
        <begin position="357"/>
        <end position="377"/>
    </location>
</feature>
<feature type="transmembrane region" description="Helical" evidence="8">
    <location>
        <begin position="177"/>
        <end position="195"/>
    </location>
</feature>
<dbReference type="InterPro" id="IPR039309">
    <property type="entry name" value="BT1"/>
</dbReference>
<dbReference type="Pfam" id="PF03092">
    <property type="entry name" value="BT1"/>
    <property type="match status" value="1"/>
</dbReference>
<feature type="transmembrane region" description="Helical" evidence="8">
    <location>
        <begin position="152"/>
        <end position="171"/>
    </location>
</feature>
<feature type="region of interest" description="Disordered" evidence="7">
    <location>
        <begin position="623"/>
        <end position="687"/>
    </location>
</feature>
<evidence type="ECO:0000256" key="7">
    <source>
        <dbReference type="SAM" id="MobiDB-lite"/>
    </source>
</evidence>
<keyword evidence="5 8" id="KW-1133">Transmembrane helix</keyword>
<evidence type="ECO:0000256" key="6">
    <source>
        <dbReference type="ARBA" id="ARBA00023136"/>
    </source>
</evidence>
<evidence type="ECO:0000256" key="8">
    <source>
        <dbReference type="SAM" id="Phobius"/>
    </source>
</evidence>
<feature type="transmembrane region" description="Helical" evidence="8">
    <location>
        <begin position="590"/>
        <end position="613"/>
    </location>
</feature>
<evidence type="ECO:0000256" key="2">
    <source>
        <dbReference type="ARBA" id="ARBA00007015"/>
    </source>
</evidence>
<evidence type="ECO:0000313" key="10">
    <source>
        <dbReference type="Proteomes" id="UP000031737"/>
    </source>
</evidence>
<feature type="transmembrane region" description="Helical" evidence="8">
    <location>
        <begin position="452"/>
        <end position="472"/>
    </location>
</feature>
<feature type="transmembrane region" description="Helical" evidence="8">
    <location>
        <begin position="216"/>
        <end position="240"/>
    </location>
</feature>
<sequence length="687" mass="75561">MCCVSLAFPSQHFVMSSQEKCNSVGPVPGTDGAALPPRLSAEETVQARCVHADAKRLFNVVPCLRYLPVFGISAEAFGPKCVLSVGLAEFLCKGVADYLVRYSLYPMFRVRFGVDAMTYQRMQNLSMMGWSMKPLAAMFSDIFSFFGYTKRWYLAASCVAGAAFALAFGLLPATKSSAAPAAVFVFLTCFTKAIVDNLTQGHYSRLMRRTPEAAPSLVSWVWWWVLLGSLVASVIVGPLADAKLEWIGVMAAAALQLVTTFFFMMNWYGEKKNRENRAEDARLLRADRLAEAEAKDRNAKQQEDGGVVGAEKGDHLMLGLSDEVCVDEEEEKVPPLPSCCCGAFEVNKDVARRNWRMAVYCLLVTAGSVVMAIVTIFGGTWKLLGACIAVSVFLCGFGFFALPLVIAKANSYWFICMAAYIQLPGAMDSFYMAKPDCLLDGPHFSYVFYNTIGSVVGNIGGIIGVALFRYVFSKRSYRVTFIITTLVMIASSIFDLIIVKRWNRPRISDHVMFVFGDQVVYNVCYMLNFMPGVILLSRLCPRGTESMAYALLAGFSNFGQVVSNIIGSLLMELKWPVQTDSELGCDFTNVPYLLIVGHLLCPLVNIPMVFLLIPNARICDNIRPGRTRHPTAPGRPVGHGEVRDGGAGRTGPVRNGPRTPVYVSSDGHDDGRPRSFVGPVRGPLRFR</sequence>
<feature type="transmembrane region" description="Helical" evidence="8">
    <location>
        <begin position="383"/>
        <end position="405"/>
    </location>
</feature>
<dbReference type="InterPro" id="IPR004324">
    <property type="entry name" value="FBT"/>
</dbReference>
<dbReference type="InterPro" id="IPR036259">
    <property type="entry name" value="MFS_trans_sf"/>
</dbReference>
<dbReference type="EMBL" id="AUPL01006916">
    <property type="protein sequence ID" value="ESL05436.1"/>
    <property type="molecule type" value="Genomic_DNA"/>
</dbReference>
<evidence type="ECO:0000256" key="1">
    <source>
        <dbReference type="ARBA" id="ARBA00004141"/>
    </source>
</evidence>
<dbReference type="PANTHER" id="PTHR31585">
    <property type="entry name" value="FOLATE-BIOPTERIN TRANSPORTER 1, CHLOROPLASTIC"/>
    <property type="match status" value="1"/>
</dbReference>
<dbReference type="OrthoDB" id="754047at2759"/>
<comment type="caution">
    <text evidence="9">The sequence shown here is derived from an EMBL/GenBank/DDBJ whole genome shotgun (WGS) entry which is preliminary data.</text>
</comment>
<feature type="transmembrane region" description="Helical" evidence="8">
    <location>
        <begin position="548"/>
        <end position="570"/>
    </location>
</feature>
<keyword evidence="6 8" id="KW-0472">Membrane</keyword>
<dbReference type="PANTHER" id="PTHR31585:SF51">
    <property type="entry name" value="TRANSPORTER, PUTATIVE-RELATED"/>
    <property type="match status" value="1"/>
</dbReference>
<keyword evidence="10" id="KW-1185">Reference proteome</keyword>
<feature type="transmembrane region" description="Helical" evidence="8">
    <location>
        <begin position="246"/>
        <end position="268"/>
    </location>
</feature>
<dbReference type="VEuPathDB" id="TriTrypDB:TRSC58_06916"/>
<reference evidence="9 10" key="1">
    <citation type="submission" date="2013-07" db="EMBL/GenBank/DDBJ databases">
        <authorList>
            <person name="Stoco P.H."/>
            <person name="Wagner G."/>
            <person name="Gerber A."/>
            <person name="Zaha A."/>
            <person name="Thompson C."/>
            <person name="Bartholomeu D.C."/>
            <person name="Luckemeyer D.D."/>
            <person name="Bahia D."/>
            <person name="Loreto E."/>
            <person name="Prestes E.B."/>
            <person name="Lima F.M."/>
            <person name="Rodrigues-Luiz G."/>
            <person name="Vallejo G.A."/>
            <person name="Filho J.F."/>
            <person name="Monteiro K.M."/>
            <person name="Tyler K.M."/>
            <person name="de Almeida L.G."/>
            <person name="Ortiz M.F."/>
            <person name="Siervo M.A."/>
            <person name="de Moraes M.H."/>
            <person name="Cunha O.L."/>
            <person name="Mendonca-Neto R."/>
            <person name="Silva R."/>
            <person name="Teixeira S.M."/>
            <person name="Murta S.M."/>
            <person name="Sincero T.C."/>
            <person name="Mendes T.A."/>
            <person name="Urmenyi T.P."/>
            <person name="Silva V.G."/>
            <person name="da Rocha W.D."/>
            <person name="Andersson B."/>
            <person name="Romanha A.J."/>
            <person name="Steindel M."/>
            <person name="de Vasconcelos A.T."/>
            <person name="Grisard E.C."/>
        </authorList>
    </citation>
    <scope>NUCLEOTIDE SEQUENCE [LARGE SCALE GENOMIC DNA]</scope>
    <source>
        <strain evidence="9 10">SC58</strain>
    </source>
</reference>
<feature type="transmembrane region" description="Helical" evidence="8">
    <location>
        <begin position="479"/>
        <end position="499"/>
    </location>
</feature>
<protein>
    <submittedName>
        <fullName evidence="9">Folate/pteridine transporter</fullName>
    </submittedName>
</protein>
<dbReference type="Gene3D" id="1.20.1250.20">
    <property type="entry name" value="MFS general substrate transporter like domains"/>
    <property type="match status" value="1"/>
</dbReference>
<organism evidence="9 10">
    <name type="scientific">Trypanosoma rangeli SC58</name>
    <dbReference type="NCBI Taxonomy" id="429131"/>
    <lineage>
        <taxon>Eukaryota</taxon>
        <taxon>Discoba</taxon>
        <taxon>Euglenozoa</taxon>
        <taxon>Kinetoplastea</taxon>
        <taxon>Metakinetoplastina</taxon>
        <taxon>Trypanosomatida</taxon>
        <taxon>Trypanosomatidae</taxon>
        <taxon>Trypanosoma</taxon>
        <taxon>Herpetosoma</taxon>
    </lineage>
</organism>